<dbReference type="InterPro" id="IPR021582">
    <property type="entry name" value="Aim21"/>
</dbReference>
<reference evidence="1" key="1">
    <citation type="submission" date="2022-10" db="EMBL/GenBank/DDBJ databases">
        <authorList>
            <person name="Byrne P K."/>
        </authorList>
    </citation>
    <scope>NUCLEOTIDE SEQUENCE</scope>
    <source>
        <strain evidence="1">IFO1802</strain>
    </source>
</reference>
<accession>A0AA35JMR1</accession>
<organism evidence="1 2">
    <name type="scientific">Saccharomyces kudriavzevii (strain ATCC MYA-4449 / AS 2.2408 / CBS 8840 / NBRC 1802 / NCYC 2889)</name>
    <name type="common">Yeast</name>
    <dbReference type="NCBI Taxonomy" id="226230"/>
    <lineage>
        <taxon>Eukaryota</taxon>
        <taxon>Fungi</taxon>
        <taxon>Dikarya</taxon>
        <taxon>Ascomycota</taxon>
        <taxon>Saccharomycotina</taxon>
        <taxon>Saccharomycetes</taxon>
        <taxon>Saccharomycetales</taxon>
        <taxon>Saccharomycetaceae</taxon>
        <taxon>Saccharomyces</taxon>
    </lineage>
</organism>
<gene>
    <name evidence="1" type="primary">SKDI09G1660</name>
    <name evidence="1" type="ORF">SKDI_09G1660</name>
</gene>
<dbReference type="GO" id="GO:0030479">
    <property type="term" value="C:actin cortical patch"/>
    <property type="evidence" value="ECO:0007669"/>
    <property type="project" value="UniProtKB-SubCell"/>
</dbReference>
<dbReference type="EMBL" id="OX365904">
    <property type="protein sequence ID" value="CAI4064911.1"/>
    <property type="molecule type" value="Genomic_DNA"/>
</dbReference>
<sequence length="684" mass="74508">MSSESIPKIPERPSRTKTVELSPSPGTEAGNAKASSEPSTLVEKPTVPRQRPMLKAKTMTSFESGAASVGLPQVPLQRPIRRSTTEELNNVMDNTSKELEEIENLISKHSARSTCKKKISTASRDGEVISISHNEQGTPLSMKESFTPHPLLPETNRHTEDEDNDETSLSSSLVNLSNDEISKASGSGVCPGKEGVNAVLDHKVEDKGILENDTTPEGIIQPVDVNKNVEDDKSCAQAWTENADSGVKAAKITKLAESSFEELQKHQEEQEKKIFQNPTEEESTTSLNDKAGIENSAEENPQPAISSTSIVAVPANGIKIPSKSKSEQGNNIPMVPQSRPRRNLEASVKKEGSPNVENKPILEEQDPIEVDAEEKHKSPVLPVERPKKHAPPPVPKKPSSRIAAFQEMLQKRQQQDLHNNGTSPATTNSENMMKKATESSTAANTTKADFTNKLNGLFALPGLISPGQLPASLGKKLSLPDADSPGEKEEQSQTKNVSLSTTRRARGPRGRKLPSKVAGVEKIEEDSNSNEIEIFNNWNVYSFPSKEVALEHITSNKQPTILSNEHSEDALSEEVRDIRKGQLKQPSNETSDAVSTIALEEKRENTANAESVPLSPTVGNSETVSEKSLSLSEAIANRDQDDLTEIEEQRMENEMEAELGRQLSGSYEDVDSAVNSAEAPYSPR</sequence>
<evidence type="ECO:0000313" key="2">
    <source>
        <dbReference type="Proteomes" id="UP001162087"/>
    </source>
</evidence>
<proteinExistence type="predicted"/>
<protein>
    <submittedName>
        <fullName evidence="1">Uncharacterized protein</fullName>
    </submittedName>
</protein>
<dbReference type="Pfam" id="PF11489">
    <property type="entry name" value="Aim21"/>
    <property type="match status" value="1"/>
</dbReference>
<name>A0AA35JMR1_SACK1</name>
<dbReference type="OrthoDB" id="3995855at2759"/>
<evidence type="ECO:0000313" key="1">
    <source>
        <dbReference type="EMBL" id="CAI4064911.1"/>
    </source>
</evidence>
<keyword evidence="2" id="KW-1185">Reference proteome</keyword>
<dbReference type="Proteomes" id="UP001162087">
    <property type="component" value="Chromosome 9"/>
</dbReference>